<dbReference type="PANTHER" id="PTHR43767:SF1">
    <property type="entry name" value="NONRIBOSOMAL PEPTIDE SYNTHASE PES1 (EUROFUNG)-RELATED"/>
    <property type="match status" value="1"/>
</dbReference>
<evidence type="ECO:0000259" key="7">
    <source>
        <dbReference type="Pfam" id="PF13193"/>
    </source>
</evidence>
<dbReference type="InterPro" id="IPR045851">
    <property type="entry name" value="AMP-bd_C_sf"/>
</dbReference>
<dbReference type="Gene3D" id="3.40.50.12780">
    <property type="entry name" value="N-terminal domain of ligase-like"/>
    <property type="match status" value="1"/>
</dbReference>
<feature type="domain" description="AMP-dependent synthetase/ligase" evidence="6">
    <location>
        <begin position="14"/>
        <end position="356"/>
    </location>
</feature>
<proteinExistence type="inferred from homology"/>
<keyword evidence="9" id="KW-1185">Reference proteome</keyword>
<organism evidence="8 9">
    <name type="scientific">Kroppenstedtia sanguinis</name>
    <dbReference type="NCBI Taxonomy" id="1380684"/>
    <lineage>
        <taxon>Bacteria</taxon>
        <taxon>Bacillati</taxon>
        <taxon>Bacillota</taxon>
        <taxon>Bacilli</taxon>
        <taxon>Bacillales</taxon>
        <taxon>Thermoactinomycetaceae</taxon>
        <taxon>Kroppenstedtia</taxon>
    </lineage>
</organism>
<evidence type="ECO:0000313" key="9">
    <source>
        <dbReference type="Proteomes" id="UP001597282"/>
    </source>
</evidence>
<dbReference type="EMBL" id="JBHTNU010000002">
    <property type="protein sequence ID" value="MFD1425879.1"/>
    <property type="molecule type" value="Genomic_DNA"/>
</dbReference>
<comment type="caution">
    <text evidence="8">The sequence shown here is derived from an EMBL/GenBank/DDBJ whole genome shotgun (WGS) entry which is preliminary data.</text>
</comment>
<dbReference type="PANTHER" id="PTHR43767">
    <property type="entry name" value="LONG-CHAIN-FATTY-ACID--COA LIGASE"/>
    <property type="match status" value="1"/>
</dbReference>
<dbReference type="NCBIfam" id="NF002966">
    <property type="entry name" value="PRK03640.1"/>
    <property type="match status" value="1"/>
</dbReference>
<keyword evidence="3 5" id="KW-0547">Nucleotide-binding</keyword>
<protein>
    <recommendedName>
        <fullName evidence="5">2-succinylbenzoate--CoA ligase</fullName>
        <ecNumber evidence="5">6.2.1.26</ecNumber>
    </recommendedName>
    <alternativeName>
        <fullName evidence="5">o-succinylbenzoyl-CoA synthetase</fullName>
        <shortName evidence="5">OSB-CoA synthetase</shortName>
    </alternativeName>
</protein>
<dbReference type="InterPro" id="IPR042099">
    <property type="entry name" value="ANL_N_sf"/>
</dbReference>
<evidence type="ECO:0000256" key="4">
    <source>
        <dbReference type="ARBA" id="ARBA00022840"/>
    </source>
</evidence>
<dbReference type="InterPro" id="IPR010192">
    <property type="entry name" value="MenE"/>
</dbReference>
<dbReference type="HAMAP" id="MF_00731">
    <property type="entry name" value="MenE"/>
    <property type="match status" value="1"/>
</dbReference>
<gene>
    <name evidence="5" type="primary">menE</name>
    <name evidence="8" type="ORF">ACFQ4Y_02875</name>
</gene>
<evidence type="ECO:0000256" key="2">
    <source>
        <dbReference type="ARBA" id="ARBA00022598"/>
    </source>
</evidence>
<dbReference type="Proteomes" id="UP001597282">
    <property type="component" value="Unassembled WGS sequence"/>
</dbReference>
<evidence type="ECO:0000256" key="3">
    <source>
        <dbReference type="ARBA" id="ARBA00022741"/>
    </source>
</evidence>
<sequence>MLQSNGLEMPHWLAQRASLTPQRIALVCDGEEWTFRRLEEEVGRMARRLAGWGLKPGDRVALWMGNGLHMVTLIHAVTRLGAVVVPLNTRLSPKEVAWQVEDAGVRMWVVDADHESQVTAVEGSLGPLTWNELTRLPEAEMELPSRLSLNDLHTIMYTSGTTGRPKGVMLTWGNHWWSATGSVLNLGLDTEDRWLAAVPLFHMSGLSILMRSLIYGMTAVIHSAFDPAEANRSIREAGVTIVSVVGTMLTQMLKELGEEVYPNHFRCMLLGGGPAPKPLLEQCKDKGVPVFQTYGMTETASQIVTLAPEDSLRKLGSAGKPLFPSELRIVKQGLDLPPGEAGEIAVRGPNVTRGYWKRRDATRDTIREGWLYTGDLGYLDEEGFLYVLDRRSDLIISGGENVYPAEVEAVLTAHPAVEDAGVIGTPHQVWGQVPVGFVRLKPGTVAGEEELVQHCRERLAGYKVPVQIHFVSHLPKNASNKLLRRELLRWVPREGNGGKEL</sequence>
<comment type="similarity">
    <text evidence="5">Belongs to the ATP-dependent AMP-binding enzyme family. MenE subfamily.</text>
</comment>
<dbReference type="NCBIfam" id="TIGR01923">
    <property type="entry name" value="menE"/>
    <property type="match status" value="1"/>
</dbReference>
<evidence type="ECO:0000256" key="1">
    <source>
        <dbReference type="ARBA" id="ARBA00022428"/>
    </source>
</evidence>
<keyword evidence="1 5" id="KW-0474">Menaquinone biosynthesis</keyword>
<dbReference type="CDD" id="cd05912">
    <property type="entry name" value="OSB_CoA_lg"/>
    <property type="match status" value="1"/>
</dbReference>
<dbReference type="GO" id="GO:0008756">
    <property type="term" value="F:o-succinylbenzoate-CoA ligase activity"/>
    <property type="evidence" value="ECO:0007669"/>
    <property type="project" value="UniProtKB-EC"/>
</dbReference>
<dbReference type="Gene3D" id="3.30.300.30">
    <property type="match status" value="1"/>
</dbReference>
<dbReference type="PROSITE" id="PS00455">
    <property type="entry name" value="AMP_BINDING"/>
    <property type="match status" value="1"/>
</dbReference>
<dbReference type="EC" id="6.2.1.26" evidence="5"/>
<dbReference type="InterPro" id="IPR020845">
    <property type="entry name" value="AMP-binding_CS"/>
</dbReference>
<comment type="pathway">
    <text evidence="5">Quinol/quinone metabolism; 1,4-dihydroxy-2-naphthoate biosynthesis; 1,4-dihydroxy-2-naphthoate from chorismate: step 5/7.</text>
</comment>
<dbReference type="InterPro" id="IPR000873">
    <property type="entry name" value="AMP-dep_synth/lig_dom"/>
</dbReference>
<keyword evidence="4 5" id="KW-0067">ATP-binding</keyword>
<keyword evidence="2 5" id="KW-0436">Ligase</keyword>
<dbReference type="RefSeq" id="WP_380162890.1">
    <property type="nucleotide sequence ID" value="NZ_JBHTNU010000002.1"/>
</dbReference>
<comment type="pathway">
    <text evidence="5">Quinol/quinone metabolism; menaquinone biosynthesis.</text>
</comment>
<dbReference type="Pfam" id="PF13193">
    <property type="entry name" value="AMP-binding_C"/>
    <property type="match status" value="1"/>
</dbReference>
<comment type="catalytic activity">
    <reaction evidence="5">
        <text>2-succinylbenzoate + ATP + CoA = 2-succinylbenzoyl-CoA + AMP + diphosphate</text>
        <dbReference type="Rhea" id="RHEA:17009"/>
        <dbReference type="ChEBI" id="CHEBI:18325"/>
        <dbReference type="ChEBI" id="CHEBI:30616"/>
        <dbReference type="ChEBI" id="CHEBI:33019"/>
        <dbReference type="ChEBI" id="CHEBI:57287"/>
        <dbReference type="ChEBI" id="CHEBI:57364"/>
        <dbReference type="ChEBI" id="CHEBI:456215"/>
        <dbReference type="EC" id="6.2.1.26"/>
    </reaction>
</comment>
<dbReference type="InterPro" id="IPR050237">
    <property type="entry name" value="ATP-dep_AMP-bd_enzyme"/>
</dbReference>
<feature type="domain" description="AMP-binding enzyme C-terminal" evidence="7">
    <location>
        <begin position="406"/>
        <end position="481"/>
    </location>
</feature>
<accession>A0ABW4C581</accession>
<comment type="function">
    <text evidence="5">Converts 2-succinylbenzoate (OSB) to 2-succinylbenzoyl-CoA (OSB-CoA).</text>
</comment>
<evidence type="ECO:0000313" key="8">
    <source>
        <dbReference type="EMBL" id="MFD1425879.1"/>
    </source>
</evidence>
<reference evidence="9" key="1">
    <citation type="journal article" date="2019" name="Int. J. Syst. Evol. Microbiol.">
        <title>The Global Catalogue of Microorganisms (GCM) 10K type strain sequencing project: providing services to taxonomists for standard genome sequencing and annotation.</title>
        <authorList>
            <consortium name="The Broad Institute Genomics Platform"/>
            <consortium name="The Broad Institute Genome Sequencing Center for Infectious Disease"/>
            <person name="Wu L."/>
            <person name="Ma J."/>
        </authorList>
    </citation>
    <scope>NUCLEOTIDE SEQUENCE [LARGE SCALE GENOMIC DNA]</scope>
    <source>
        <strain evidence="9">S1</strain>
    </source>
</reference>
<name>A0ABW4C581_9BACL</name>
<dbReference type="InterPro" id="IPR025110">
    <property type="entry name" value="AMP-bd_C"/>
</dbReference>
<evidence type="ECO:0000256" key="5">
    <source>
        <dbReference type="HAMAP-Rule" id="MF_00731"/>
    </source>
</evidence>
<dbReference type="Pfam" id="PF00501">
    <property type="entry name" value="AMP-binding"/>
    <property type="match status" value="1"/>
</dbReference>
<evidence type="ECO:0000259" key="6">
    <source>
        <dbReference type="Pfam" id="PF00501"/>
    </source>
</evidence>
<dbReference type="SUPFAM" id="SSF56801">
    <property type="entry name" value="Acetyl-CoA synthetase-like"/>
    <property type="match status" value="1"/>
</dbReference>